<feature type="domain" description="Peptidase A1" evidence="1">
    <location>
        <begin position="179"/>
        <end position="203"/>
    </location>
</feature>
<reference evidence="2" key="1">
    <citation type="submission" date="2020-05" db="EMBL/GenBank/DDBJ databases">
        <title>Phylogenomic resolution of chytrid fungi.</title>
        <authorList>
            <person name="Stajich J.E."/>
            <person name="Amses K."/>
            <person name="Simmons R."/>
            <person name="Seto K."/>
            <person name="Myers J."/>
            <person name="Bonds A."/>
            <person name="Quandt C.A."/>
            <person name="Barry K."/>
            <person name="Liu P."/>
            <person name="Grigoriev I."/>
            <person name="Longcore J.E."/>
            <person name="James T.Y."/>
        </authorList>
    </citation>
    <scope>NUCLEOTIDE SEQUENCE</scope>
    <source>
        <strain evidence="2">JEL0513</strain>
    </source>
</reference>
<accession>A0AAD5T7J1</accession>
<dbReference type="Pfam" id="PF00026">
    <property type="entry name" value="Asp"/>
    <property type="match status" value="1"/>
</dbReference>
<dbReference type="InterPro" id="IPR021109">
    <property type="entry name" value="Peptidase_aspartic_dom_sf"/>
</dbReference>
<sequence length="203" mass="21803">MKPRKGTEVLVFVGFIAVGASEGRAKVATQKASQTSTVDYAADYYTPDEYAHTNAYHTRPPSIMSTDDFPVITDDPTISTDDYFSTVTTTTRISPTTNTTQFTPSTTEPVYVPTAAPVSPAASATYAASSSNSTTGGTFKIPIYARYTNQTVSLEFVSLNADPINATIYQTIYKRQSGFYTTITLGTPQQSFVVDVDTGSSVS</sequence>
<dbReference type="AlphaFoldDB" id="A0AAD5T7J1"/>
<organism evidence="2 3">
    <name type="scientific">Physocladia obscura</name>
    <dbReference type="NCBI Taxonomy" id="109957"/>
    <lineage>
        <taxon>Eukaryota</taxon>
        <taxon>Fungi</taxon>
        <taxon>Fungi incertae sedis</taxon>
        <taxon>Chytridiomycota</taxon>
        <taxon>Chytridiomycota incertae sedis</taxon>
        <taxon>Chytridiomycetes</taxon>
        <taxon>Chytridiales</taxon>
        <taxon>Chytriomycetaceae</taxon>
        <taxon>Physocladia</taxon>
    </lineage>
</organism>
<proteinExistence type="predicted"/>
<dbReference type="Gene3D" id="2.40.70.10">
    <property type="entry name" value="Acid Proteases"/>
    <property type="match status" value="1"/>
</dbReference>
<evidence type="ECO:0000259" key="1">
    <source>
        <dbReference type="PROSITE" id="PS51767"/>
    </source>
</evidence>
<dbReference type="EMBL" id="JADGJH010000203">
    <property type="protein sequence ID" value="KAJ3133952.1"/>
    <property type="molecule type" value="Genomic_DNA"/>
</dbReference>
<comment type="caution">
    <text evidence="2">The sequence shown here is derived from an EMBL/GenBank/DDBJ whole genome shotgun (WGS) entry which is preliminary data.</text>
</comment>
<dbReference type="PROSITE" id="PS51767">
    <property type="entry name" value="PEPTIDASE_A1"/>
    <property type="match status" value="1"/>
</dbReference>
<keyword evidence="3" id="KW-1185">Reference proteome</keyword>
<evidence type="ECO:0000313" key="3">
    <source>
        <dbReference type="Proteomes" id="UP001211907"/>
    </source>
</evidence>
<dbReference type="Proteomes" id="UP001211907">
    <property type="component" value="Unassembled WGS sequence"/>
</dbReference>
<dbReference type="InterPro" id="IPR033121">
    <property type="entry name" value="PEPTIDASE_A1"/>
</dbReference>
<protein>
    <recommendedName>
        <fullName evidence="1">Peptidase A1 domain-containing protein</fullName>
    </recommendedName>
</protein>
<evidence type="ECO:0000313" key="2">
    <source>
        <dbReference type="EMBL" id="KAJ3133952.1"/>
    </source>
</evidence>
<gene>
    <name evidence="2" type="ORF">HK100_003983</name>
</gene>
<name>A0AAD5T7J1_9FUNG</name>
<dbReference type="SUPFAM" id="SSF50630">
    <property type="entry name" value="Acid proteases"/>
    <property type="match status" value="1"/>
</dbReference>